<proteinExistence type="predicted"/>
<reference evidence="2 3" key="1">
    <citation type="submission" date="2017-04" db="EMBL/GenBank/DDBJ databases">
        <title>Draft genome sequence of Marssonina coronaria NL1: causal agent of apple blotch.</title>
        <authorList>
            <person name="Cheng Q."/>
        </authorList>
    </citation>
    <scope>NUCLEOTIDE SEQUENCE [LARGE SCALE GENOMIC DNA]</scope>
    <source>
        <strain evidence="2 3">NL1</strain>
    </source>
</reference>
<feature type="region of interest" description="Disordered" evidence="1">
    <location>
        <begin position="59"/>
        <end position="85"/>
    </location>
</feature>
<evidence type="ECO:0000313" key="3">
    <source>
        <dbReference type="Proteomes" id="UP000242519"/>
    </source>
</evidence>
<comment type="caution">
    <text evidence="2">The sequence shown here is derived from an EMBL/GenBank/DDBJ whole genome shotgun (WGS) entry which is preliminary data.</text>
</comment>
<evidence type="ECO:0000313" key="2">
    <source>
        <dbReference type="EMBL" id="OWP01279.1"/>
    </source>
</evidence>
<gene>
    <name evidence="2" type="ORF">B2J93_5559</name>
</gene>
<protein>
    <submittedName>
        <fullName evidence="2">Uncharacterized protein</fullName>
    </submittedName>
</protein>
<accession>A0A218YZT4</accession>
<dbReference type="Proteomes" id="UP000242519">
    <property type="component" value="Unassembled WGS sequence"/>
</dbReference>
<dbReference type="AlphaFoldDB" id="A0A218YZT4"/>
<dbReference type="OrthoDB" id="5398685at2759"/>
<keyword evidence="3" id="KW-1185">Reference proteome</keyword>
<feature type="compositionally biased region" description="Basic and acidic residues" evidence="1">
    <location>
        <begin position="59"/>
        <end position="73"/>
    </location>
</feature>
<name>A0A218YZT4_9HELO</name>
<dbReference type="InParanoid" id="A0A218YZT4"/>
<organism evidence="2 3">
    <name type="scientific">Diplocarpon coronariae</name>
    <dbReference type="NCBI Taxonomy" id="2795749"/>
    <lineage>
        <taxon>Eukaryota</taxon>
        <taxon>Fungi</taxon>
        <taxon>Dikarya</taxon>
        <taxon>Ascomycota</taxon>
        <taxon>Pezizomycotina</taxon>
        <taxon>Leotiomycetes</taxon>
        <taxon>Helotiales</taxon>
        <taxon>Drepanopezizaceae</taxon>
        <taxon>Diplocarpon</taxon>
    </lineage>
</organism>
<evidence type="ECO:0000256" key="1">
    <source>
        <dbReference type="SAM" id="MobiDB-lite"/>
    </source>
</evidence>
<dbReference type="EMBL" id="MZNU01000281">
    <property type="protein sequence ID" value="OWP01279.1"/>
    <property type="molecule type" value="Genomic_DNA"/>
</dbReference>
<sequence>MAASGRFPAGDGGTPDEEHELAQTLEQIAKGEKTAERLESNLTKLERKIDDLLASCEESERKRLDHAHAEKAGAEPSGAEGDGKA</sequence>